<reference evidence="4" key="1">
    <citation type="submission" date="2023-03" db="EMBL/GenBank/DDBJ databases">
        <title>Massive genome expansion in bonnet fungi (Mycena s.s.) driven by repeated elements and novel gene families across ecological guilds.</title>
        <authorList>
            <consortium name="Lawrence Berkeley National Laboratory"/>
            <person name="Harder C.B."/>
            <person name="Miyauchi S."/>
            <person name="Viragh M."/>
            <person name="Kuo A."/>
            <person name="Thoen E."/>
            <person name="Andreopoulos B."/>
            <person name="Lu D."/>
            <person name="Skrede I."/>
            <person name="Drula E."/>
            <person name="Henrissat B."/>
            <person name="Morin E."/>
            <person name="Kohler A."/>
            <person name="Barry K."/>
            <person name="LaButti K."/>
            <person name="Morin E."/>
            <person name="Salamov A."/>
            <person name="Lipzen A."/>
            <person name="Mereny Z."/>
            <person name="Hegedus B."/>
            <person name="Baldrian P."/>
            <person name="Stursova M."/>
            <person name="Weitz H."/>
            <person name="Taylor A."/>
            <person name="Grigoriev I.V."/>
            <person name="Nagy L.G."/>
            <person name="Martin F."/>
            <person name="Kauserud H."/>
        </authorList>
    </citation>
    <scope>NUCLEOTIDE SEQUENCE</scope>
    <source>
        <strain evidence="4">9144</strain>
    </source>
</reference>
<feature type="compositionally biased region" description="Acidic residues" evidence="1">
    <location>
        <begin position="646"/>
        <end position="657"/>
    </location>
</feature>
<dbReference type="Proteomes" id="UP001219525">
    <property type="component" value="Unassembled WGS sequence"/>
</dbReference>
<feature type="transmembrane region" description="Helical" evidence="2">
    <location>
        <begin position="279"/>
        <end position="302"/>
    </location>
</feature>
<keyword evidence="5" id="KW-1185">Reference proteome</keyword>
<feature type="compositionally biased region" description="Polar residues" evidence="1">
    <location>
        <begin position="14"/>
        <end position="23"/>
    </location>
</feature>
<evidence type="ECO:0000256" key="2">
    <source>
        <dbReference type="SAM" id="Phobius"/>
    </source>
</evidence>
<feature type="region of interest" description="Disordered" evidence="1">
    <location>
        <begin position="1"/>
        <end position="29"/>
    </location>
</feature>
<proteinExistence type="predicted"/>
<feature type="region of interest" description="Disordered" evidence="1">
    <location>
        <begin position="635"/>
        <end position="658"/>
    </location>
</feature>
<dbReference type="Pfam" id="PF20231">
    <property type="entry name" value="DUF6589"/>
    <property type="match status" value="1"/>
</dbReference>
<evidence type="ECO:0000313" key="5">
    <source>
        <dbReference type="Proteomes" id="UP001219525"/>
    </source>
</evidence>
<dbReference type="InterPro" id="IPR046496">
    <property type="entry name" value="DUF6589"/>
</dbReference>
<gene>
    <name evidence="4" type="ORF">GGX14DRAFT_619611</name>
</gene>
<dbReference type="EMBL" id="JARJCW010000022">
    <property type="protein sequence ID" value="KAJ7212959.1"/>
    <property type="molecule type" value="Genomic_DNA"/>
</dbReference>
<feature type="compositionally biased region" description="Basic and acidic residues" evidence="1">
    <location>
        <begin position="635"/>
        <end position="645"/>
    </location>
</feature>
<organism evidence="4 5">
    <name type="scientific">Mycena pura</name>
    <dbReference type="NCBI Taxonomy" id="153505"/>
    <lineage>
        <taxon>Eukaryota</taxon>
        <taxon>Fungi</taxon>
        <taxon>Dikarya</taxon>
        <taxon>Basidiomycota</taxon>
        <taxon>Agaricomycotina</taxon>
        <taxon>Agaricomycetes</taxon>
        <taxon>Agaricomycetidae</taxon>
        <taxon>Agaricales</taxon>
        <taxon>Marasmiineae</taxon>
        <taxon>Mycenaceae</taxon>
        <taxon>Mycena</taxon>
    </lineage>
</organism>
<feature type="domain" description="DUF6589" evidence="3">
    <location>
        <begin position="372"/>
        <end position="809"/>
    </location>
</feature>
<evidence type="ECO:0000313" key="4">
    <source>
        <dbReference type="EMBL" id="KAJ7212959.1"/>
    </source>
</evidence>
<protein>
    <recommendedName>
        <fullName evidence="3">DUF6589 domain-containing protein</fullName>
    </recommendedName>
</protein>
<sequence>MPVPLASGSVAREVSSTSETPAQRTYADQEVQVGQPWASALIQEVHEPVLTPDRRWDHILQHMQRGGWNVGTFLCKLFAIPGPNELSRSQRHAQLVSSFLRGAPNQTVSADEVVELMYVSKDSAPKAIRQHPGESVQKNWPDASKMARSCLSEWAIWKVEGYVNTSSAQISSKAGGFHLTKEQTTWDFIHGFSLAKAILPIEIKAGVLLRILAAAALPPLLSDKLRPSATNPSPYASHLARPVIPGSGGNRRDPLVIIIITFLMLMYARNLHFSVLRKIVGIWLFSNNASASVFSVLTQSIVRQKARLRAFLLIYDNINCMHRAWDPDLGQRDFMDSGTAATFVELMNCDVGKAFDPGPLKDSRDRGVRGQLTHDVLLERIDIPELEAVMALHSITFLIAEAPVLAPHKAFVNLRFRTTHAKHRIPENHVTMIHPLATSAHDEGTTQGNQNVLDDLLLRQLGMEKSEIDKLMIIVGGDQSTVEKIRTLQKFLGDCPHGYARYGWVLPLIQLWHMGWADLERILSTHWRQTTSNSEMGDMSSFYFINTILKRKIKDVKRPDYYPTQNFVFDTLRAEIIDCWKVRLGTADLNAYFTANPVVIEDLLTLGQELVSTYLTVDASEMAREGFEGHHFPIGDPWPRSRADDAMDVDDDPDEPPPGDAVLANTILRLRDSMLHYEFQHAISDGDIGRAMNVMAVWTFTFSGCGKNKYANELLEIACQFQYEYSTDLQITVLNNWLCTFTLQPGGCFPMDLMQEHNIKLLKKASRRRDASFGDSFYQDIVSYNIRAFSKAGETLKSAVGIGSTGGKHRWQKKEAAMKELSTAMDERQPHKFRGGRDFGHAANDDFTAGYLKLSGGKLMQEIYTVTMKVWRNLNPLTRYHFRM</sequence>
<feature type="transmembrane region" description="Helical" evidence="2">
    <location>
        <begin position="255"/>
        <end position="273"/>
    </location>
</feature>
<keyword evidence="2" id="KW-0812">Transmembrane</keyword>
<evidence type="ECO:0000259" key="3">
    <source>
        <dbReference type="Pfam" id="PF20231"/>
    </source>
</evidence>
<name>A0AAD6VH70_9AGAR</name>
<keyword evidence="2" id="KW-0472">Membrane</keyword>
<accession>A0AAD6VH70</accession>
<evidence type="ECO:0000256" key="1">
    <source>
        <dbReference type="SAM" id="MobiDB-lite"/>
    </source>
</evidence>
<dbReference type="AlphaFoldDB" id="A0AAD6VH70"/>
<comment type="caution">
    <text evidence="4">The sequence shown here is derived from an EMBL/GenBank/DDBJ whole genome shotgun (WGS) entry which is preliminary data.</text>
</comment>
<keyword evidence="2" id="KW-1133">Transmembrane helix</keyword>